<protein>
    <submittedName>
        <fullName evidence="3">Uncharacterized protein</fullName>
    </submittedName>
</protein>
<evidence type="ECO:0000256" key="2">
    <source>
        <dbReference type="SAM" id="SignalP"/>
    </source>
</evidence>
<evidence type="ECO:0000313" key="4">
    <source>
        <dbReference type="Proteomes" id="UP001141327"/>
    </source>
</evidence>
<reference evidence="3" key="1">
    <citation type="journal article" date="2022" name="bioRxiv">
        <title>Genomics of Preaxostyla Flagellates Illuminates Evolutionary Transitions and the Path Towards Mitochondrial Loss.</title>
        <authorList>
            <person name="Novak L.V.F."/>
            <person name="Treitli S.C."/>
            <person name="Pyrih J."/>
            <person name="Halakuc P."/>
            <person name="Pipaliya S.V."/>
            <person name="Vacek V."/>
            <person name="Brzon O."/>
            <person name="Soukal P."/>
            <person name="Eme L."/>
            <person name="Dacks J.B."/>
            <person name="Karnkowska A."/>
            <person name="Elias M."/>
            <person name="Hampl V."/>
        </authorList>
    </citation>
    <scope>NUCLEOTIDE SEQUENCE</scope>
    <source>
        <strain evidence="3">RCP-MX</strain>
    </source>
</reference>
<accession>A0ABQ8U5U4</accession>
<keyword evidence="4" id="KW-1185">Reference proteome</keyword>
<keyword evidence="1" id="KW-1133">Transmembrane helix</keyword>
<proteinExistence type="predicted"/>
<organism evidence="3 4">
    <name type="scientific">Paratrimastix pyriformis</name>
    <dbReference type="NCBI Taxonomy" id="342808"/>
    <lineage>
        <taxon>Eukaryota</taxon>
        <taxon>Metamonada</taxon>
        <taxon>Preaxostyla</taxon>
        <taxon>Paratrimastigidae</taxon>
        <taxon>Paratrimastix</taxon>
    </lineage>
</organism>
<evidence type="ECO:0000256" key="1">
    <source>
        <dbReference type="SAM" id="Phobius"/>
    </source>
</evidence>
<evidence type="ECO:0000313" key="3">
    <source>
        <dbReference type="EMBL" id="KAJ4453697.1"/>
    </source>
</evidence>
<keyword evidence="1" id="KW-0472">Membrane</keyword>
<dbReference type="EMBL" id="JAPMOS010000226">
    <property type="protein sequence ID" value="KAJ4453697.1"/>
    <property type="molecule type" value="Genomic_DNA"/>
</dbReference>
<keyword evidence="2" id="KW-0732">Signal</keyword>
<name>A0ABQ8U5U4_9EUKA</name>
<gene>
    <name evidence="3" type="ORF">PAPYR_11761</name>
</gene>
<feature type="transmembrane region" description="Helical" evidence="1">
    <location>
        <begin position="61"/>
        <end position="83"/>
    </location>
</feature>
<feature type="signal peptide" evidence="2">
    <location>
        <begin position="1"/>
        <end position="25"/>
    </location>
</feature>
<keyword evidence="1" id="KW-0812">Transmembrane</keyword>
<sequence length="98" mass="11062">MRVARKKLCFSFFLLLVLRPRKTDAFITRSDGLICESHLFNQIGDPAPVPTRPPEQPTDPVLAALVQILLATTVFLVFLRALLKQFCGWRQSGIIHDS</sequence>
<dbReference type="Proteomes" id="UP001141327">
    <property type="component" value="Unassembled WGS sequence"/>
</dbReference>
<comment type="caution">
    <text evidence="3">The sequence shown here is derived from an EMBL/GenBank/DDBJ whole genome shotgun (WGS) entry which is preliminary data.</text>
</comment>
<feature type="chain" id="PRO_5047048033" evidence="2">
    <location>
        <begin position="26"/>
        <end position="98"/>
    </location>
</feature>